<dbReference type="Gene3D" id="3.20.20.70">
    <property type="entry name" value="Aldolase class I"/>
    <property type="match status" value="1"/>
</dbReference>
<dbReference type="InterPro" id="IPR006218">
    <property type="entry name" value="DAHP1/KDSA"/>
</dbReference>
<dbReference type="NCBIfam" id="NF006421">
    <property type="entry name" value="PRK08673.1"/>
    <property type="match status" value="1"/>
</dbReference>
<dbReference type="InterPro" id="IPR006268">
    <property type="entry name" value="DAHP_syn_2"/>
</dbReference>
<dbReference type="InterPro" id="IPR013785">
    <property type="entry name" value="Aldolase_TIM"/>
</dbReference>
<keyword evidence="1" id="KW-0808">Transferase</keyword>
<dbReference type="Proteomes" id="UP000185093">
    <property type="component" value="Unassembled WGS sequence"/>
</dbReference>
<keyword evidence="4" id="KW-1185">Reference proteome</keyword>
<sequence>MTATRAIITTKRGASAGRLLMRLDEAGIGARIIKDGCEAIVLAEGLINEGKLQEMPEVANFTIAKSQFPLASREWLQEESTVEIAPGVVIGGGNALVIAGPCAVEDREQIVKTAQAIKKSGAMALRGGAYKPRTNPYSFQGLGVEGLNLLSEAKRITGLPIVTEVMTPEDIDLMLPHADILQVGSRNMQNFSLLKALGKVDKPVLLKRGMMATVDEWLQAAEYILSGGNFNVILCERGIRSFEKRTRNTLDLNAVPLIKSLSHLPIIVDPSHGTGDRALVPSMSLAAMAAGADGLIVEVHPNPKEAVSDGDQSLDLEEFDDLMRSIKRLLSAISGKSLECSKCSVAA</sequence>
<proteinExistence type="predicted"/>
<comment type="caution">
    <text evidence="3">The sequence shown here is derived from an EMBL/GenBank/DDBJ whole genome shotgun (WGS) entry which is preliminary data.</text>
</comment>
<dbReference type="RefSeq" id="WP_074199609.1">
    <property type="nucleotide sequence ID" value="NZ_DAONBL010000042.1"/>
</dbReference>
<evidence type="ECO:0000256" key="1">
    <source>
        <dbReference type="ARBA" id="ARBA00022679"/>
    </source>
</evidence>
<dbReference type="NCBIfam" id="TIGR01361">
    <property type="entry name" value="DAHP_synth_Bsub"/>
    <property type="match status" value="1"/>
</dbReference>
<feature type="domain" description="DAHP synthetase I/KDSA" evidence="2">
    <location>
        <begin position="86"/>
        <end position="324"/>
    </location>
</feature>
<reference evidence="3 4" key="1">
    <citation type="submission" date="2016-11" db="EMBL/GenBank/DDBJ databases">
        <authorList>
            <person name="Varghese N."/>
            <person name="Submissions S."/>
        </authorList>
    </citation>
    <scope>NUCLEOTIDE SEQUENCE [LARGE SCALE GENOMIC DNA]</scope>
    <source>
        <strain evidence="3 4">DSM 20664</strain>
    </source>
</reference>
<evidence type="ECO:0000313" key="4">
    <source>
        <dbReference type="Proteomes" id="UP000185093"/>
    </source>
</evidence>
<organism evidence="3 4">
    <name type="scientific">Acetomicrobium flavidum</name>
    <dbReference type="NCBI Taxonomy" id="49896"/>
    <lineage>
        <taxon>Bacteria</taxon>
        <taxon>Thermotogati</taxon>
        <taxon>Synergistota</taxon>
        <taxon>Synergistia</taxon>
        <taxon>Synergistales</taxon>
        <taxon>Acetomicrobiaceae</taxon>
        <taxon>Acetomicrobium</taxon>
    </lineage>
</organism>
<dbReference type="InterPro" id="IPR052899">
    <property type="entry name" value="Class-I_DAHP_synthase"/>
</dbReference>
<accession>A0ABY1JDR0</accession>
<protein>
    <submittedName>
        <fullName evidence="3">3-deoxy-D-arabinoheptulosonate-7-phosphate synthase</fullName>
    </submittedName>
</protein>
<dbReference type="PANTHER" id="PTHR43018:SF1">
    <property type="entry name" value="PROTEIN AROA(G)"/>
    <property type="match status" value="1"/>
</dbReference>
<dbReference type="Pfam" id="PF00793">
    <property type="entry name" value="DAHP_synth_1"/>
    <property type="match status" value="1"/>
</dbReference>
<gene>
    <name evidence="3" type="ORF">SAMN05444368_1227</name>
</gene>
<evidence type="ECO:0000259" key="2">
    <source>
        <dbReference type="Pfam" id="PF00793"/>
    </source>
</evidence>
<evidence type="ECO:0000313" key="3">
    <source>
        <dbReference type="EMBL" id="SIN69175.1"/>
    </source>
</evidence>
<dbReference type="EMBL" id="FSQZ01000001">
    <property type="protein sequence ID" value="SIN69175.1"/>
    <property type="molecule type" value="Genomic_DNA"/>
</dbReference>
<dbReference type="PANTHER" id="PTHR43018">
    <property type="entry name" value="PHOSPHO-2-DEHYDRO-3-DEOXYHEPTONATE ALDOLASE"/>
    <property type="match status" value="1"/>
</dbReference>
<name>A0ABY1JDR0_9BACT</name>
<dbReference type="SUPFAM" id="SSF51569">
    <property type="entry name" value="Aldolase"/>
    <property type="match status" value="1"/>
</dbReference>
<dbReference type="NCBIfam" id="NF009239">
    <property type="entry name" value="PRK12595.1"/>
    <property type="match status" value="1"/>
</dbReference>